<feature type="compositionally biased region" description="Polar residues" evidence="1">
    <location>
        <begin position="534"/>
        <end position="550"/>
    </location>
</feature>
<gene>
    <name evidence="2" type="ORF">PLEPLA_LOCUS20751</name>
</gene>
<accession>A0A9N7UID2</accession>
<proteinExistence type="predicted"/>
<feature type="region of interest" description="Disordered" evidence="1">
    <location>
        <begin position="256"/>
        <end position="298"/>
    </location>
</feature>
<name>A0A9N7UID2_PLEPL</name>
<comment type="caution">
    <text evidence="2">The sequence shown here is derived from an EMBL/GenBank/DDBJ whole genome shotgun (WGS) entry which is preliminary data.</text>
</comment>
<evidence type="ECO:0000313" key="3">
    <source>
        <dbReference type="Proteomes" id="UP001153269"/>
    </source>
</evidence>
<organism evidence="2 3">
    <name type="scientific">Pleuronectes platessa</name>
    <name type="common">European plaice</name>
    <dbReference type="NCBI Taxonomy" id="8262"/>
    <lineage>
        <taxon>Eukaryota</taxon>
        <taxon>Metazoa</taxon>
        <taxon>Chordata</taxon>
        <taxon>Craniata</taxon>
        <taxon>Vertebrata</taxon>
        <taxon>Euteleostomi</taxon>
        <taxon>Actinopterygii</taxon>
        <taxon>Neopterygii</taxon>
        <taxon>Teleostei</taxon>
        <taxon>Neoteleostei</taxon>
        <taxon>Acanthomorphata</taxon>
        <taxon>Carangaria</taxon>
        <taxon>Pleuronectiformes</taxon>
        <taxon>Pleuronectoidei</taxon>
        <taxon>Pleuronectidae</taxon>
        <taxon>Pleuronectes</taxon>
    </lineage>
</organism>
<dbReference type="EMBL" id="CADEAL010001460">
    <property type="protein sequence ID" value="CAB1432668.1"/>
    <property type="molecule type" value="Genomic_DNA"/>
</dbReference>
<feature type="region of interest" description="Disordered" evidence="1">
    <location>
        <begin position="526"/>
        <end position="550"/>
    </location>
</feature>
<keyword evidence="3" id="KW-1185">Reference proteome</keyword>
<sequence>MWSGASRPLQNPAGDSSTGFSGAGGRAHDVSIMCLKPEGENISGFDATHEEDSDEEESSCTQTKMEPLLGAPQFVPFLRLQPAGSRLSLGQIPSSFSGTFIDVTLKMPGASLVTDFSQWTDNLSRLLLLLGSESSCALLSGDVVMCCVAGSLNVERAHQTLSRAAAAADGTACRGGPEVFDLQRSPSPSLARLLSGSLYSSRQASRQRSACSRLLNAAEEEEEEEVSASAAAAVWGGVKPGPVACVGDGLHGQSRRHSQICCEEEEEKRKRRRRGGEERERRRKERGEEEEERRRSRHGLHEGICFSPQDIMTVFDSSNTPGLHGGFNKGTASSKGQSVCPEQEGREGWTEDRSSWPRLQGTTQKLAPPLWAVDHPSFSSLLLRVETPGSRCSFSAVTDHFMPETTANSRLPFPPPECVGAPIGPGIAQPPPTQLILYLDVSWSRPQSAAAENCIFTLRVTRSCQNTSDSRSTLTSHHGLLIQEHEICVTCEDVQLQCAVHVYVSPSISFSLSVTNKLSCVEKPPSSREAQRWPHSSVSMQPDSWSSNLL</sequence>
<feature type="compositionally biased region" description="Basic and acidic residues" evidence="1">
    <location>
        <begin position="343"/>
        <end position="355"/>
    </location>
</feature>
<dbReference type="Proteomes" id="UP001153269">
    <property type="component" value="Unassembled WGS sequence"/>
</dbReference>
<feature type="region of interest" description="Disordered" evidence="1">
    <location>
        <begin position="1"/>
        <end position="24"/>
    </location>
</feature>
<evidence type="ECO:0000256" key="1">
    <source>
        <dbReference type="SAM" id="MobiDB-lite"/>
    </source>
</evidence>
<evidence type="ECO:0000313" key="2">
    <source>
        <dbReference type="EMBL" id="CAB1432668.1"/>
    </source>
</evidence>
<dbReference type="AlphaFoldDB" id="A0A9N7UID2"/>
<reference evidence="2" key="1">
    <citation type="submission" date="2020-03" db="EMBL/GenBank/DDBJ databases">
        <authorList>
            <person name="Weist P."/>
        </authorList>
    </citation>
    <scope>NUCLEOTIDE SEQUENCE</scope>
</reference>
<feature type="region of interest" description="Disordered" evidence="1">
    <location>
        <begin position="329"/>
        <end position="355"/>
    </location>
</feature>
<protein>
    <submittedName>
        <fullName evidence="2">Uncharacterized protein</fullName>
    </submittedName>
</protein>